<keyword evidence="3" id="KW-1185">Reference proteome</keyword>
<dbReference type="Proteomes" id="UP000036503">
    <property type="component" value="Unassembled WGS sequence"/>
</dbReference>
<evidence type="ECO:0000313" key="2">
    <source>
        <dbReference type="EMBL" id="KMO87450.1"/>
    </source>
</evidence>
<keyword evidence="1" id="KW-0472">Membrane</keyword>
<sequence>MIWKKYSLPHPNQLLYFRIAYENNYDTIQIKKAPLLLQMIINITFVTKEKLFINNLYIVLLYFMIEYIFSIF</sequence>
<reference evidence="2 3" key="1">
    <citation type="submission" date="2015-06" db="EMBL/GenBank/DDBJ databases">
        <title>Draft genome sequence of beer spoilage bacterium Megasphaera cerevisiae type strain 20462.</title>
        <authorList>
            <person name="Kutumbaka K."/>
            <person name="Pasmowitz J."/>
            <person name="Mategko J."/>
            <person name="Reyes D."/>
            <person name="Friedrich A."/>
            <person name="Han S."/>
            <person name="Martens-Habbena W."/>
            <person name="Neal-McKinney J."/>
            <person name="Janagama H.K."/>
            <person name="Nadala C."/>
            <person name="Samadpour M."/>
        </authorList>
    </citation>
    <scope>NUCLEOTIDE SEQUENCE [LARGE SCALE GENOMIC DNA]</scope>
    <source>
        <strain evidence="2 3">DSM 20462</strain>
    </source>
</reference>
<organism evidence="2 3">
    <name type="scientific">Megasphaera cerevisiae DSM 20462</name>
    <dbReference type="NCBI Taxonomy" id="1122219"/>
    <lineage>
        <taxon>Bacteria</taxon>
        <taxon>Bacillati</taxon>
        <taxon>Bacillota</taxon>
        <taxon>Negativicutes</taxon>
        <taxon>Veillonellales</taxon>
        <taxon>Veillonellaceae</taxon>
        <taxon>Megasphaera</taxon>
    </lineage>
</organism>
<protein>
    <submittedName>
        <fullName evidence="2">Uncharacterized protein</fullName>
    </submittedName>
</protein>
<keyword evidence="1" id="KW-1133">Transmembrane helix</keyword>
<gene>
    <name evidence="2" type="ORF">AB840_02560</name>
</gene>
<proteinExistence type="predicted"/>
<dbReference type="EMBL" id="LEKT01000005">
    <property type="protein sequence ID" value="KMO87450.1"/>
    <property type="molecule type" value="Genomic_DNA"/>
</dbReference>
<feature type="transmembrane region" description="Helical" evidence="1">
    <location>
        <begin position="51"/>
        <end position="69"/>
    </location>
</feature>
<dbReference type="InParanoid" id="A0A0J6WV88"/>
<dbReference type="PATRIC" id="fig|1122219.3.peg.2071"/>
<name>A0A0J6WV88_9FIRM</name>
<comment type="caution">
    <text evidence="2">The sequence shown here is derived from an EMBL/GenBank/DDBJ whole genome shotgun (WGS) entry which is preliminary data.</text>
</comment>
<accession>A0A0J6WV88</accession>
<dbReference type="AlphaFoldDB" id="A0A0J6WV88"/>
<evidence type="ECO:0000313" key="3">
    <source>
        <dbReference type="Proteomes" id="UP000036503"/>
    </source>
</evidence>
<keyword evidence="1" id="KW-0812">Transmembrane</keyword>
<evidence type="ECO:0000256" key="1">
    <source>
        <dbReference type="SAM" id="Phobius"/>
    </source>
</evidence>